<dbReference type="InterPro" id="IPR050490">
    <property type="entry name" value="Bact_solute-bd_prot1"/>
</dbReference>
<feature type="region of interest" description="Disordered" evidence="3">
    <location>
        <begin position="1"/>
        <end position="20"/>
    </location>
</feature>
<evidence type="ECO:0000313" key="4">
    <source>
        <dbReference type="EMBL" id="PHQ49803.1"/>
    </source>
</evidence>
<evidence type="ECO:0000313" key="5">
    <source>
        <dbReference type="Proteomes" id="UP000222531"/>
    </source>
</evidence>
<reference evidence="4 5" key="1">
    <citation type="journal article" date="2017" name="Biochemistry">
        <title>Identification of the Biosynthetic Pathway for the Antibiotic Bicyclomycin.</title>
        <authorList>
            <person name="Patteson J."/>
            <person name="Cai W."/>
            <person name="Johnson R.A."/>
            <person name="Santa Maria K."/>
            <person name="Li B."/>
        </authorList>
    </citation>
    <scope>NUCLEOTIDE SEQUENCE [LARGE SCALE GENOMIC DNA]</scope>
    <source>
        <strain evidence="4 5">ATCC 21532</strain>
    </source>
</reference>
<organism evidence="4 5">
    <name type="scientific">Streptomyces cinnamoneus</name>
    <name type="common">Streptoverticillium cinnamoneum</name>
    <dbReference type="NCBI Taxonomy" id="53446"/>
    <lineage>
        <taxon>Bacteria</taxon>
        <taxon>Bacillati</taxon>
        <taxon>Actinomycetota</taxon>
        <taxon>Actinomycetes</taxon>
        <taxon>Kitasatosporales</taxon>
        <taxon>Streptomycetaceae</taxon>
        <taxon>Streptomyces</taxon>
        <taxon>Streptomyces cinnamoneus group</taxon>
    </lineage>
</organism>
<dbReference type="Proteomes" id="UP000222531">
    <property type="component" value="Unassembled WGS sequence"/>
</dbReference>
<name>A0A2G1XEZ7_STRCJ</name>
<dbReference type="EMBL" id="NHZO01000151">
    <property type="protein sequence ID" value="PHQ49803.1"/>
    <property type="molecule type" value="Genomic_DNA"/>
</dbReference>
<dbReference type="InterPro" id="IPR006059">
    <property type="entry name" value="SBP"/>
</dbReference>
<feature type="region of interest" description="Disordered" evidence="3">
    <location>
        <begin position="38"/>
        <end position="66"/>
    </location>
</feature>
<dbReference type="SUPFAM" id="SSF53850">
    <property type="entry name" value="Periplasmic binding protein-like II"/>
    <property type="match status" value="1"/>
</dbReference>
<dbReference type="RefSeq" id="WP_099200294.1">
    <property type="nucleotide sequence ID" value="NZ_JBIRXA010000028.1"/>
</dbReference>
<dbReference type="Pfam" id="PF01547">
    <property type="entry name" value="SBP_bac_1"/>
    <property type="match status" value="1"/>
</dbReference>
<sequence length="474" mass="50045">MHTARRAARPPHTPFHRTRAARTALALATAGALALTAAGCGDSGDDKKDGGDSSAKPAPGKSDVISHTVELPKLDGQKLKVTAVWTGTEQQHFTKVLDEFAKRTGAEVSFVPSGDDMAAFIGSKVAGGDPPDVAMLQQPGVLREFAQKGWLKPLGGDVTAQLNKNFAKGWQDLGSYEGKQYGVYYKATNKSLVWYNTKVFEAAGAKEPKTWQEFLQTAQAVADYGVSPVSVGGADGWTLTDWFENVYLSQAGREKYDQLTQHKIKWTDPSVKDALTTLGQLFGKKELLAGGNDGALQTQFPTSVTQTFSGGEKAKAAMVFEGDFAAANITGAKAKIGTDAKVFPFPAVGGRSPVVTGGDVGVALKDGQAAQALLTFLASSDAAQVWAAQGGFVSANKNLDPAAYPDDVQRSIAKAVVAAGDDFRFDMSDQAPASFGAKPGQGEWKTLQDFLKNPADVAGTQQRLESDAAKAFKS</sequence>
<dbReference type="AlphaFoldDB" id="A0A2G1XEZ7"/>
<gene>
    <name evidence="4" type="ORF">BLA24_19320</name>
</gene>
<proteinExistence type="inferred from homology"/>
<evidence type="ECO:0000256" key="3">
    <source>
        <dbReference type="SAM" id="MobiDB-lite"/>
    </source>
</evidence>
<evidence type="ECO:0000256" key="1">
    <source>
        <dbReference type="ARBA" id="ARBA00008520"/>
    </source>
</evidence>
<dbReference type="PANTHER" id="PTHR43649">
    <property type="entry name" value="ARABINOSE-BINDING PROTEIN-RELATED"/>
    <property type="match status" value="1"/>
</dbReference>
<protein>
    <submittedName>
        <fullName evidence="4">Sugar ABC transporter substrate-binding protein</fullName>
    </submittedName>
</protein>
<keyword evidence="5" id="KW-1185">Reference proteome</keyword>
<evidence type="ECO:0000256" key="2">
    <source>
        <dbReference type="ARBA" id="ARBA00022448"/>
    </source>
</evidence>
<dbReference type="OrthoDB" id="3507433at2"/>
<comment type="caution">
    <text evidence="4">The sequence shown here is derived from an EMBL/GenBank/DDBJ whole genome shotgun (WGS) entry which is preliminary data.</text>
</comment>
<keyword evidence="2" id="KW-0813">Transport</keyword>
<dbReference type="Gene3D" id="3.40.190.10">
    <property type="entry name" value="Periplasmic binding protein-like II"/>
    <property type="match status" value="2"/>
</dbReference>
<comment type="similarity">
    <text evidence="1">Belongs to the bacterial solute-binding protein 1 family.</text>
</comment>
<accession>A0A2G1XEZ7</accession>
<dbReference type="PANTHER" id="PTHR43649:SF29">
    <property type="entry name" value="OSMOPROTECTIVE COMPOUNDS-BINDING PROTEIN GGTB"/>
    <property type="match status" value="1"/>
</dbReference>